<proteinExistence type="predicted"/>
<organism evidence="1 2">
    <name type="scientific">Fulvivirga sediminis</name>
    <dbReference type="NCBI Taxonomy" id="2803949"/>
    <lineage>
        <taxon>Bacteria</taxon>
        <taxon>Pseudomonadati</taxon>
        <taxon>Bacteroidota</taxon>
        <taxon>Cytophagia</taxon>
        <taxon>Cytophagales</taxon>
        <taxon>Fulvivirgaceae</taxon>
        <taxon>Fulvivirga</taxon>
    </lineage>
</organism>
<accession>A0A937FBH8</accession>
<protein>
    <submittedName>
        <fullName evidence="1">Uncharacterized protein</fullName>
    </submittedName>
</protein>
<dbReference type="EMBL" id="JAESIY010000008">
    <property type="protein sequence ID" value="MBL3657523.1"/>
    <property type="molecule type" value="Genomic_DNA"/>
</dbReference>
<evidence type="ECO:0000313" key="1">
    <source>
        <dbReference type="EMBL" id="MBL3657523.1"/>
    </source>
</evidence>
<name>A0A937FBH8_9BACT</name>
<keyword evidence="2" id="KW-1185">Reference proteome</keyword>
<dbReference type="Proteomes" id="UP000659388">
    <property type="component" value="Unassembled WGS sequence"/>
</dbReference>
<dbReference type="RefSeq" id="WP_202245311.1">
    <property type="nucleotide sequence ID" value="NZ_JAESIY010000008.1"/>
</dbReference>
<sequence length="56" mass="6731">MKAFDPTLYDDIKMWIDLIINNSVLINNSNRKQRHLYFSILRDQVFQKREMLGVMG</sequence>
<gene>
    <name evidence="1" type="ORF">JL102_15350</name>
</gene>
<dbReference type="AlphaFoldDB" id="A0A937FBH8"/>
<reference evidence="1" key="1">
    <citation type="submission" date="2021-01" db="EMBL/GenBank/DDBJ databases">
        <title>Fulvivirga kasyanovii gen. nov., sp nov., a novel member of the phylum Bacteroidetes isolated from seawater in a mussel farm.</title>
        <authorList>
            <person name="Zhao L.-H."/>
            <person name="Wang Z.-J."/>
        </authorList>
    </citation>
    <scope>NUCLEOTIDE SEQUENCE</scope>
    <source>
        <strain evidence="1">2943</strain>
    </source>
</reference>
<evidence type="ECO:0000313" key="2">
    <source>
        <dbReference type="Proteomes" id="UP000659388"/>
    </source>
</evidence>
<comment type="caution">
    <text evidence="1">The sequence shown here is derived from an EMBL/GenBank/DDBJ whole genome shotgun (WGS) entry which is preliminary data.</text>
</comment>